<evidence type="ECO:0000313" key="11">
    <source>
        <dbReference type="Proteomes" id="UP000462363"/>
    </source>
</evidence>
<proteinExistence type="inferred from homology"/>
<evidence type="ECO:0000256" key="6">
    <source>
        <dbReference type="SAM" id="SignalP"/>
    </source>
</evidence>
<evidence type="ECO:0000256" key="3">
    <source>
        <dbReference type="ARBA" id="ARBA00022729"/>
    </source>
</evidence>
<dbReference type="PANTHER" id="PTHR36108:SF13">
    <property type="entry name" value="COLOSSIN-B-RELATED"/>
    <property type="match status" value="1"/>
</dbReference>
<dbReference type="InterPro" id="IPR041033">
    <property type="entry name" value="SpaA_PFL_dom_1"/>
</dbReference>
<evidence type="ECO:0000313" key="10">
    <source>
        <dbReference type="EMBL" id="MSS41759.1"/>
    </source>
</evidence>
<dbReference type="InterPro" id="IPR041100">
    <property type="entry name" value="TQ"/>
</dbReference>
<keyword evidence="5" id="KW-0812">Transmembrane</keyword>
<accession>A0A844FDM0</accession>
<feature type="domain" description="T-Q ester bond containing" evidence="8">
    <location>
        <begin position="910"/>
        <end position="1029"/>
    </location>
</feature>
<feature type="domain" description="SpaA-like prealbumin fold" evidence="7">
    <location>
        <begin position="311"/>
        <end position="418"/>
    </location>
</feature>
<keyword evidence="5" id="KW-1133">Transmembrane helix</keyword>
<feature type="domain" description="T-Q ester bond containing" evidence="8">
    <location>
        <begin position="790"/>
        <end position="908"/>
    </location>
</feature>
<dbReference type="Gene3D" id="2.60.40.10">
    <property type="entry name" value="Immunoglobulins"/>
    <property type="match status" value="4"/>
</dbReference>
<feature type="transmembrane region" description="Helical" evidence="5">
    <location>
        <begin position="1298"/>
        <end position="1320"/>
    </location>
</feature>
<feature type="domain" description="T-Q ester bond containing" evidence="8">
    <location>
        <begin position="1031"/>
        <end position="1150"/>
    </location>
</feature>
<dbReference type="Pfam" id="PF20610">
    <property type="entry name" value="TED_2"/>
    <property type="match status" value="1"/>
</dbReference>
<feature type="signal peptide" evidence="6">
    <location>
        <begin position="1"/>
        <end position="35"/>
    </location>
</feature>
<protein>
    <submittedName>
        <fullName evidence="10">VaFE repeat-containing surface-anchored protein</fullName>
    </submittedName>
</protein>
<feature type="chain" id="PRO_5032397440" evidence="6">
    <location>
        <begin position="36"/>
        <end position="1325"/>
    </location>
</feature>
<dbReference type="Pfam" id="PF17802">
    <property type="entry name" value="SpaA"/>
    <property type="match status" value="4"/>
</dbReference>
<name>A0A844FDM0_CLOSV</name>
<dbReference type="NCBIfam" id="NF033903">
    <property type="entry name" value="VaFE_rpt"/>
    <property type="match status" value="4"/>
</dbReference>
<dbReference type="PANTHER" id="PTHR36108">
    <property type="entry name" value="COLOSSIN-B-RELATED"/>
    <property type="match status" value="1"/>
</dbReference>
<keyword evidence="5" id="KW-0472">Membrane</keyword>
<organism evidence="10 11">
    <name type="scientific">Clostridium scindens (strain JCM 10418 / VPI 12708)</name>
    <dbReference type="NCBI Taxonomy" id="29347"/>
    <lineage>
        <taxon>Bacteria</taxon>
        <taxon>Bacillati</taxon>
        <taxon>Bacillota</taxon>
        <taxon>Clostridia</taxon>
        <taxon>Lachnospirales</taxon>
        <taxon>Lachnospiraceae</taxon>
    </lineage>
</organism>
<dbReference type="InterPro" id="IPR046751">
    <property type="entry name" value="TED_2"/>
</dbReference>
<feature type="domain" description="SpaA-like prealbumin fold" evidence="7">
    <location>
        <begin position="210"/>
        <end position="284"/>
    </location>
</feature>
<dbReference type="RefSeq" id="WP_154322845.1">
    <property type="nucleotide sequence ID" value="NZ_CP045695.1"/>
</dbReference>
<evidence type="ECO:0000256" key="2">
    <source>
        <dbReference type="ARBA" id="ARBA00022525"/>
    </source>
</evidence>
<evidence type="ECO:0000259" key="8">
    <source>
        <dbReference type="Pfam" id="PF18202"/>
    </source>
</evidence>
<dbReference type="EMBL" id="VUMB01000049">
    <property type="protein sequence ID" value="MSS41759.1"/>
    <property type="molecule type" value="Genomic_DNA"/>
</dbReference>
<dbReference type="InterPro" id="IPR013783">
    <property type="entry name" value="Ig-like_fold"/>
</dbReference>
<comment type="similarity">
    <text evidence="1">Belongs to the serine-aspartate repeat-containing protein (SDr) family.</text>
</comment>
<feature type="compositionally biased region" description="Basic and acidic residues" evidence="4">
    <location>
        <begin position="1267"/>
        <end position="1284"/>
    </location>
</feature>
<feature type="domain" description="SpaA-like prealbumin fold" evidence="7">
    <location>
        <begin position="441"/>
        <end position="538"/>
    </location>
</feature>
<feature type="domain" description="T-Q ester bond containing" evidence="8">
    <location>
        <begin position="1152"/>
        <end position="1275"/>
    </location>
</feature>
<keyword evidence="2" id="KW-0964">Secreted</keyword>
<evidence type="ECO:0000256" key="1">
    <source>
        <dbReference type="ARBA" id="ARBA00007257"/>
    </source>
</evidence>
<sequence length="1325" mass="145764">MLQKTKLPYTRLFAFLLAVFIAIGALFSSVTPVHAADGTIDFHAGPSIAYGDYFTSRMTFDGSNTAYCVEPLKHTPPSGTYSYNLLEKTSPLRKALYYLNGGYGYDTVTKEKYFQGWSDDNAYVIGHLAVAYIYAGNTGDTGAFHGAPQSFIDKTLEVVQGISELPAPPENFRAFLVPGNGNQTFAGSWYQVPNGWIELQKSSANPSISDGNENYTLEGAKYGIYKGDKLIQTLTTDKNGYAKSKELEEGSYTVKEISAPAGFIVDATAHDVNVKPEETSTVKSSDIPQNNPISLILQKLDLETGEGKPQGNSSLANAEFTIKFYTELFDTDPAASGKKPVRTWVMKTNASGEMHFTKDYFVSGDEFYYASDKKTVCLPIGTVTIQETKAPKNYFLNETVFVQKITGSGSQESVSIYNASNVEEQVYRGGVKVQKRDLETQDTVSQGNATLAGATFSITTLNEQPVWVNGKLYQKDEMCLTIITDENGLASTEEKALPVGHYRIEETKAPTGYLKDGAKTLEFEITKDGEMVDLTSKDTSIANQVIRGGVKVQKRDIETGETKPQGNATLEGATFTITNLSTHPVLVNEKLYESGQVVLTLKTDKSGAAATAKDALPYGHYRIDETEVPDGYLNEGKLSQEFDIQENGKIIDLTSKEHAILNQIIRGDLEFVKVSDGDLNRLANVPFSITSKTTGESHTIVTDKNGYASTSAEWNKHTANTNRGETSEDGIWFGTSKPDDSKGALIYDTYILEEQRCETNEGMNLLKIEVEVYRNHVVIDMGTLTDDRITIGTTALDKDTESHLRKPEKKITIIDTVEYEGLKKGQSYKLLGTLMDKETGKPIEVDGKPVTAETTFKPKKTSGSTEVKFTFDATSLRGKTIVVFEELYQDDLKLAVHTDIEDEDQTIYFPEIKTTAKDAHTDSNLSLAGKEVTLVDTVTYKNLLPGKEYVMTGTLMDKETGEAVVIDDKKVTAETTFTPETAEGTVDVQFTFDGSTLVGKTVVVFESVSYEGKEFAVHADLKDEGQTIYFPEIKTTAKDNVSGNHYAKPEKEITLIDTVFYQNLIPGKEYTLTGTLMDKETKKPLEVDGKPITAQTTFTPEKADGNVELSFTFDASALRGKTIVVFESVSYKEKEIAVHADIDDHEQSIYFPEIKTTAKDGADDDKEVLSSKEATIIDTVTYKNLIPKAKYKLVGILMDKETGKAILVNEKTVTAETEFSPKESDGSVDVTFTFDASELNGHDVVVFEKLFLLDGDVETEITSHEDIKDEGQTVKLTETPKEPPKTTPPVKTGDDTTLLPFIILAGTALLTAIGFGVLYFKKRKK</sequence>
<feature type="region of interest" description="Disordered" evidence="4">
    <location>
        <begin position="1267"/>
        <end position="1293"/>
    </location>
</feature>
<reference evidence="10 11" key="1">
    <citation type="submission" date="2019-08" db="EMBL/GenBank/DDBJ databases">
        <title>In-depth cultivation of the pig gut microbiome towards novel bacterial diversity and tailored functional studies.</title>
        <authorList>
            <person name="Wylensek D."/>
            <person name="Hitch T.C.A."/>
            <person name="Clavel T."/>
        </authorList>
    </citation>
    <scope>NUCLEOTIDE SEQUENCE [LARGE SCALE GENOMIC DNA]</scope>
    <source>
        <strain evidence="10 11">BL-389-WT-3D</strain>
    </source>
</reference>
<gene>
    <name evidence="10" type="ORF">FYJ37_15835</name>
</gene>
<keyword evidence="3 6" id="KW-0732">Signal</keyword>
<dbReference type="Pfam" id="PF18202">
    <property type="entry name" value="TQ"/>
    <property type="match status" value="4"/>
</dbReference>
<feature type="domain" description="Thioester" evidence="9">
    <location>
        <begin position="40"/>
        <end position="169"/>
    </location>
</feature>
<evidence type="ECO:0000259" key="9">
    <source>
        <dbReference type="Pfam" id="PF20610"/>
    </source>
</evidence>
<evidence type="ECO:0000256" key="5">
    <source>
        <dbReference type="SAM" id="Phobius"/>
    </source>
</evidence>
<comment type="caution">
    <text evidence="10">The sequence shown here is derived from an EMBL/GenBank/DDBJ whole genome shotgun (WGS) entry which is preliminary data.</text>
</comment>
<dbReference type="Proteomes" id="UP000462363">
    <property type="component" value="Unassembled WGS sequence"/>
</dbReference>
<dbReference type="SUPFAM" id="SSF49478">
    <property type="entry name" value="Cna protein B-type domain"/>
    <property type="match status" value="1"/>
</dbReference>
<feature type="domain" description="SpaA-like prealbumin fold" evidence="7">
    <location>
        <begin position="565"/>
        <end position="654"/>
    </location>
</feature>
<evidence type="ECO:0000256" key="4">
    <source>
        <dbReference type="SAM" id="MobiDB-lite"/>
    </source>
</evidence>
<evidence type="ECO:0000259" key="7">
    <source>
        <dbReference type="Pfam" id="PF17802"/>
    </source>
</evidence>
<dbReference type="Gene3D" id="2.60.40.3930">
    <property type="match status" value="4"/>
</dbReference>